<dbReference type="AlphaFoldDB" id="A0A1I8AUY2"/>
<sequence>MSITAKVSVRLRSKYLCIVSVFGPVRVIEDEQPDVKMNNSTCLLAHELTTSFARRLVTYYCISVSILATGSGILLMKMQKNVFPFHRNLKIVLCIHMFYCFQQSLGFGAVHIADLIRLTKHHDDPCDYLLSAAYVFNLRQVPVIGIYGQILTLACISVERIWASVVENYEKRKLTLGITLLCAGQFVVAVTVFYVFLAVDVDWSSQVALFNVRSDGGAWKFKLIVYFGTVVEILSIIAFHVLLFVNNRRRGRLQRDSLHFVGLSARYQIAENVNAMKLLVPAVWMHFIVFAANGVSLMLYDRFGDKSDKVTSAVFLDACNVSSIYPILMAIFMFAKHPKARRNLLMSGKGQPGGSGVEPQKDEADIHFAYLRAMFLEKPQDGAKCNRTTLKYWCCC</sequence>
<evidence type="ECO:0000313" key="7">
    <source>
        <dbReference type="WBParaSite" id="L893_g9439.t1"/>
    </source>
</evidence>
<comment type="subcellular location">
    <subcellularLocation>
        <location evidence="1">Membrane</location>
        <topology evidence="1">Multi-pass membrane protein</topology>
    </subcellularLocation>
</comment>
<feature type="transmembrane region" description="Helical" evidence="5">
    <location>
        <begin position="88"/>
        <end position="113"/>
    </location>
</feature>
<evidence type="ECO:0000256" key="2">
    <source>
        <dbReference type="ARBA" id="ARBA00022692"/>
    </source>
</evidence>
<dbReference type="GO" id="GO:0016020">
    <property type="term" value="C:membrane"/>
    <property type="evidence" value="ECO:0007669"/>
    <property type="project" value="UniProtKB-SubCell"/>
</dbReference>
<feature type="transmembrane region" description="Helical" evidence="5">
    <location>
        <begin position="223"/>
        <end position="245"/>
    </location>
</feature>
<feature type="transmembrane region" description="Helical" evidence="5">
    <location>
        <begin position="312"/>
        <end position="335"/>
    </location>
</feature>
<feature type="transmembrane region" description="Helical" evidence="5">
    <location>
        <begin position="174"/>
        <end position="197"/>
    </location>
</feature>
<dbReference type="PANTHER" id="PTHR46561:SF11">
    <property type="entry name" value="SERPENTINE RECEPTOR CLASS ALPHA_BETA-14"/>
    <property type="match status" value="1"/>
</dbReference>
<dbReference type="PANTHER" id="PTHR46561">
    <property type="entry name" value="SERPENTINE RECEPTOR, CLASS AB (CLASS A-LIKE)-RELATED"/>
    <property type="match status" value="1"/>
</dbReference>
<name>A0A1I8AUY2_9BILA</name>
<accession>A0A1I8AUY2</accession>
<dbReference type="InterPro" id="IPR019408">
    <property type="entry name" value="7TM_GPCR_serpentine_rcpt_Srab"/>
</dbReference>
<evidence type="ECO:0000256" key="5">
    <source>
        <dbReference type="SAM" id="Phobius"/>
    </source>
</evidence>
<evidence type="ECO:0000256" key="3">
    <source>
        <dbReference type="ARBA" id="ARBA00022989"/>
    </source>
</evidence>
<dbReference type="WBParaSite" id="L893_g9439.t1">
    <property type="protein sequence ID" value="L893_g9439.t1"/>
    <property type="gene ID" value="L893_g9439"/>
</dbReference>
<evidence type="ECO:0000313" key="6">
    <source>
        <dbReference type="Proteomes" id="UP000095287"/>
    </source>
</evidence>
<keyword evidence="6" id="KW-1185">Reference proteome</keyword>
<evidence type="ECO:0000256" key="4">
    <source>
        <dbReference type="ARBA" id="ARBA00023136"/>
    </source>
</evidence>
<dbReference type="InterPro" id="IPR053286">
    <property type="entry name" value="Nematode_rcpt-like_srab"/>
</dbReference>
<keyword evidence="2 5" id="KW-0812">Transmembrane</keyword>
<keyword evidence="4 5" id="KW-0472">Membrane</keyword>
<feature type="transmembrane region" description="Helical" evidence="5">
    <location>
        <begin position="57"/>
        <end position="76"/>
    </location>
</feature>
<dbReference type="Pfam" id="PF10292">
    <property type="entry name" value="7TM_GPCR_Srab"/>
    <property type="match status" value="1"/>
</dbReference>
<dbReference type="Proteomes" id="UP000095287">
    <property type="component" value="Unplaced"/>
</dbReference>
<keyword evidence="3 5" id="KW-1133">Transmembrane helix</keyword>
<organism evidence="6 7">
    <name type="scientific">Steinernema glaseri</name>
    <dbReference type="NCBI Taxonomy" id="37863"/>
    <lineage>
        <taxon>Eukaryota</taxon>
        <taxon>Metazoa</taxon>
        <taxon>Ecdysozoa</taxon>
        <taxon>Nematoda</taxon>
        <taxon>Chromadorea</taxon>
        <taxon>Rhabditida</taxon>
        <taxon>Tylenchina</taxon>
        <taxon>Panagrolaimomorpha</taxon>
        <taxon>Strongyloidoidea</taxon>
        <taxon>Steinernematidae</taxon>
        <taxon>Steinernema</taxon>
    </lineage>
</organism>
<reference evidence="7" key="1">
    <citation type="submission" date="2016-11" db="UniProtKB">
        <authorList>
            <consortium name="WormBaseParasite"/>
        </authorList>
    </citation>
    <scope>IDENTIFICATION</scope>
</reference>
<evidence type="ECO:0000256" key="1">
    <source>
        <dbReference type="ARBA" id="ARBA00004141"/>
    </source>
</evidence>
<feature type="transmembrane region" description="Helical" evidence="5">
    <location>
        <begin position="144"/>
        <end position="162"/>
    </location>
</feature>
<feature type="transmembrane region" description="Helical" evidence="5">
    <location>
        <begin position="278"/>
        <end position="300"/>
    </location>
</feature>
<protein>
    <submittedName>
        <fullName evidence="7">G protein-coupled receptor</fullName>
    </submittedName>
</protein>
<proteinExistence type="predicted"/>